<evidence type="ECO:0000256" key="10">
    <source>
        <dbReference type="ARBA" id="ARBA00022741"/>
    </source>
</evidence>
<feature type="transmembrane region" description="Helical" evidence="19">
    <location>
        <begin position="940"/>
        <end position="959"/>
    </location>
</feature>
<dbReference type="NCBIfam" id="TIGR01517">
    <property type="entry name" value="ATPase-IIB_Ca"/>
    <property type="match status" value="1"/>
</dbReference>
<dbReference type="Pfam" id="PF08282">
    <property type="entry name" value="Hydrolase_3"/>
    <property type="match status" value="1"/>
</dbReference>
<dbReference type="Pfam" id="PF00689">
    <property type="entry name" value="Cation_ATPase_C"/>
    <property type="match status" value="1"/>
</dbReference>
<reference evidence="21" key="1">
    <citation type="journal article" date="2023" name="Mol. Biol. Evol.">
        <title>Third-Generation Sequencing Reveals the Adaptive Role of the Epigenome in Three Deep-Sea Polychaetes.</title>
        <authorList>
            <person name="Perez M."/>
            <person name="Aroh O."/>
            <person name="Sun Y."/>
            <person name="Lan Y."/>
            <person name="Juniper S.K."/>
            <person name="Young C.R."/>
            <person name="Angers B."/>
            <person name="Qian P.Y."/>
        </authorList>
    </citation>
    <scope>NUCLEOTIDE SEQUENCE</scope>
    <source>
        <strain evidence="21">P08H-3</strain>
    </source>
</reference>
<evidence type="ECO:0000256" key="7">
    <source>
        <dbReference type="ARBA" id="ARBA00022568"/>
    </source>
</evidence>
<dbReference type="FunFam" id="2.70.150.10:FF:000001">
    <property type="entry name" value="Calcium-transporting ATPase"/>
    <property type="match status" value="1"/>
</dbReference>
<evidence type="ECO:0000256" key="13">
    <source>
        <dbReference type="ARBA" id="ARBA00022842"/>
    </source>
</evidence>
<dbReference type="InterPro" id="IPR023298">
    <property type="entry name" value="ATPase_P-typ_TM_dom_sf"/>
</dbReference>
<keyword evidence="6" id="KW-0597">Phosphoprotein</keyword>
<dbReference type="FunFam" id="1.20.1110.10:FF:000002">
    <property type="entry name" value="Calcium-transporting ATPase"/>
    <property type="match status" value="1"/>
</dbReference>
<dbReference type="Gene3D" id="1.20.1110.10">
    <property type="entry name" value="Calcium-transporting ATPase, transmembrane domain"/>
    <property type="match status" value="3"/>
</dbReference>
<comment type="subcellular location">
    <subcellularLocation>
        <location evidence="1">Cell membrane</location>
        <topology evidence="1">Multi-pass membrane protein</topology>
    </subcellularLocation>
</comment>
<dbReference type="SUPFAM" id="SSF81660">
    <property type="entry name" value="Metal cation-transporting ATPase, ATP-binding domain N"/>
    <property type="match status" value="1"/>
</dbReference>
<keyword evidence="17" id="KW-0406">Ion transport</keyword>
<dbReference type="InterPro" id="IPR004014">
    <property type="entry name" value="ATPase_P-typ_cation-transptr_N"/>
</dbReference>
<keyword evidence="18 19" id="KW-0472">Membrane</keyword>
<dbReference type="FunFam" id="1.20.1110.10:FF:000013">
    <property type="entry name" value="Calcium-transporting ATPase"/>
    <property type="match status" value="1"/>
</dbReference>
<keyword evidence="15" id="KW-1278">Translocase</keyword>
<dbReference type="SUPFAM" id="SSF81665">
    <property type="entry name" value="Calcium ATPase, transmembrane domain M"/>
    <property type="match status" value="1"/>
</dbReference>
<dbReference type="InterPro" id="IPR006068">
    <property type="entry name" value="ATPase_P-typ_cation-transptr_C"/>
</dbReference>
<dbReference type="FunFam" id="3.40.50.1000:FF:000007">
    <property type="entry name" value="Calcium-transporting ATPase"/>
    <property type="match status" value="1"/>
</dbReference>
<dbReference type="SFLD" id="SFLDF00027">
    <property type="entry name" value="p-type_atpase"/>
    <property type="match status" value="1"/>
</dbReference>
<keyword evidence="7" id="KW-0109">Calcium transport</keyword>
<proteinExistence type="inferred from homology"/>
<keyword evidence="10" id="KW-0547">Nucleotide-binding</keyword>
<dbReference type="InterPro" id="IPR044492">
    <property type="entry name" value="P_typ_ATPase_HD_dom"/>
</dbReference>
<comment type="caution">
    <text evidence="21">The sequence shown here is derived from an EMBL/GenBank/DDBJ whole genome shotgun (WGS) entry which is preliminary data.</text>
</comment>
<dbReference type="SFLD" id="SFLDS00003">
    <property type="entry name" value="Haloacid_Dehalogenase"/>
    <property type="match status" value="1"/>
</dbReference>
<dbReference type="Gene3D" id="2.70.150.10">
    <property type="entry name" value="Calcium-transporting ATPase, cytoplasmic transduction domain A"/>
    <property type="match status" value="1"/>
</dbReference>
<keyword evidence="5" id="KW-1003">Cell membrane</keyword>
<feature type="transmembrane region" description="Helical" evidence="19">
    <location>
        <begin position="78"/>
        <end position="99"/>
    </location>
</feature>
<keyword evidence="16 19" id="KW-1133">Transmembrane helix</keyword>
<protein>
    <recommendedName>
        <fullName evidence="3">P-type Ca(2+) transporter</fullName>
        <ecNumber evidence="3">7.2.2.10</ecNumber>
    </recommendedName>
</protein>
<dbReference type="InterPro" id="IPR059000">
    <property type="entry name" value="ATPase_P-type_domA"/>
</dbReference>
<evidence type="ECO:0000256" key="18">
    <source>
        <dbReference type="ARBA" id="ARBA00023136"/>
    </source>
</evidence>
<dbReference type="PROSITE" id="PS00154">
    <property type="entry name" value="ATPASE_E1_E2"/>
    <property type="match status" value="1"/>
</dbReference>
<feature type="domain" description="Cation-transporting P-type ATPase N-terminal" evidence="20">
    <location>
        <begin position="1"/>
        <end position="57"/>
    </location>
</feature>
<feature type="transmembrane region" description="Helical" evidence="19">
    <location>
        <begin position="899"/>
        <end position="920"/>
    </location>
</feature>
<dbReference type="EC" id="7.2.2.10" evidence="3"/>
<feature type="transmembrane region" description="Helical" evidence="19">
    <location>
        <begin position="826"/>
        <end position="845"/>
    </location>
</feature>
<evidence type="ECO:0000256" key="14">
    <source>
        <dbReference type="ARBA" id="ARBA00022860"/>
    </source>
</evidence>
<dbReference type="GO" id="GO:0005524">
    <property type="term" value="F:ATP binding"/>
    <property type="evidence" value="ECO:0007669"/>
    <property type="project" value="UniProtKB-KW"/>
</dbReference>
<evidence type="ECO:0000256" key="8">
    <source>
        <dbReference type="ARBA" id="ARBA00022692"/>
    </source>
</evidence>
<dbReference type="NCBIfam" id="TIGR01494">
    <property type="entry name" value="ATPase_P-type"/>
    <property type="match status" value="3"/>
</dbReference>
<feature type="transmembrane region" description="Helical" evidence="19">
    <location>
        <begin position="979"/>
        <end position="999"/>
    </location>
</feature>
<dbReference type="InterPro" id="IPR023299">
    <property type="entry name" value="ATPase_P-typ_cyto_dom_N"/>
</dbReference>
<evidence type="ECO:0000256" key="9">
    <source>
        <dbReference type="ARBA" id="ARBA00022723"/>
    </source>
</evidence>
<sequence length="1216" mass="134001">GLSGTPADVRARLDAFGSNIIPPKPPKTFLRLVWEALQDVTLIILIVAAILSLGLSFYQPPINIEEEEVGSDDSESEAGWIEGVAILVAVFVVVFVTAFNDWRKEKQFRGLQNKIEHEHKFSVIRNGEALQLPVGDLLVGDICQVKYGDLLPADGAVIQSNDLMVDESSLTGESDHVKKGEIIDPVLLSGTHVMEGSGKMVVTAVGINSQAGIIFALLGAAAEEKKSKNGPQVPTTITQTEVDTMPASIHLMEALYDDHVVFPTYTTEKSDTDLMPYYQYPDVATYNIISVLCSYHAEFSLTSKRGALVVSNEAAVGSRITGFLTKPAGEKTSGRKEKSVLQAKLTKLAIQIGYAGTAIAVITVVILILRFCVEKFAIQGKEWDLYYIQYFVKFFIIGVTVLVVAVPEGLPLAVTLSLAYSVRKMMHDNNLVRHLDACETMGNATAICSDKTGTLTTNRMTVVQAYLAGAHYKKLPSAEELPKNLVDVFAKSPPENPGELPTQLGNKTECSLLSFVIHLGRSYEHIREEMTEDKFIKVYTFNSVRKSMGTIIPRENGGFRLFTKGASEILLKKCNWIIGKDGEPVKFTVRDQETIVSNVIQPMASDGLRTICVAFKDYVPENPAINEEVIANANFEDEASTMANLTCLCVVGIEDPVRPEVPDAIRKCQRAGITVRMVTGDNVNTARSIAAKCGIIKPGEDFLVLEGKEFNQCIRGDDNQVNSELFDKTWPRLRVLARSSPTDKYTLVKGIIESRLNPNREVVAVTGDGTNDGPALKKADVGFAMGIAGTDVAKEASDIILTDDNFTSIVKAVMWGRNVYDSIAKFLQFQLTVNCVAVTVAFLGACAIKDSPLKAIQMLWVNLIMDTLASLALATELPTDELLNRKPYGRTKPLISKHMLQNIVGHSLYQLTIILVLLFAGELVFDIDSGRGAGLHTPPSQHFTIIFNTFVMMTLFNEVNARKIHGQRNITQGLLSNPIFIGIWLGTFAAQIIIVQYGGYAFYTAGLTIDQWLWCLFLGFGELIWGQLRVVRAFKSTLEDIEEKRSLHSFHSLHSLRSSRSHHGWHRPMSEELNIVVDIRQGTRVVEPNGSYTNMALVIHENNSVEHRRKCSNKSRSAENISMMEAAHNDVPSVAVQRTSPKPASPRTFSTSDINIRVVNAFRMGLEADSFDKRSLSSLQSQHSLALRNLQLIKKSASQDPDVSFTRSFSDETTKI</sequence>
<feature type="transmembrane region" description="Helical" evidence="19">
    <location>
        <begin position="40"/>
        <end position="58"/>
    </location>
</feature>
<evidence type="ECO:0000256" key="11">
    <source>
        <dbReference type="ARBA" id="ARBA00022837"/>
    </source>
</evidence>
<evidence type="ECO:0000313" key="21">
    <source>
        <dbReference type="EMBL" id="KAK2168296.1"/>
    </source>
</evidence>
<dbReference type="GO" id="GO:0005886">
    <property type="term" value="C:plasma membrane"/>
    <property type="evidence" value="ECO:0007669"/>
    <property type="project" value="UniProtKB-SubCell"/>
</dbReference>
<dbReference type="Proteomes" id="UP001208570">
    <property type="component" value="Unassembled WGS sequence"/>
</dbReference>
<evidence type="ECO:0000256" key="16">
    <source>
        <dbReference type="ARBA" id="ARBA00022989"/>
    </source>
</evidence>
<keyword evidence="11" id="KW-0106">Calcium</keyword>
<dbReference type="GO" id="GO:0046872">
    <property type="term" value="F:metal ion binding"/>
    <property type="evidence" value="ECO:0007669"/>
    <property type="project" value="UniProtKB-KW"/>
</dbReference>
<keyword evidence="22" id="KW-1185">Reference proteome</keyword>
<organism evidence="21 22">
    <name type="scientific">Paralvinella palmiformis</name>
    <dbReference type="NCBI Taxonomy" id="53620"/>
    <lineage>
        <taxon>Eukaryota</taxon>
        <taxon>Metazoa</taxon>
        <taxon>Spiralia</taxon>
        <taxon>Lophotrochozoa</taxon>
        <taxon>Annelida</taxon>
        <taxon>Polychaeta</taxon>
        <taxon>Sedentaria</taxon>
        <taxon>Canalipalpata</taxon>
        <taxon>Terebellida</taxon>
        <taxon>Terebelliformia</taxon>
        <taxon>Alvinellidae</taxon>
        <taxon>Paralvinella</taxon>
    </lineage>
</organism>
<keyword evidence="8 19" id="KW-0812">Transmembrane</keyword>
<dbReference type="Gene3D" id="3.40.50.1000">
    <property type="entry name" value="HAD superfamily/HAD-like"/>
    <property type="match status" value="1"/>
</dbReference>
<dbReference type="FunFam" id="1.20.1110.10:FF:000001">
    <property type="entry name" value="Calcium-transporting ATPase"/>
    <property type="match status" value="1"/>
</dbReference>
<keyword evidence="13" id="KW-0460">Magnesium</keyword>
<dbReference type="InterPro" id="IPR008250">
    <property type="entry name" value="ATPase_P-typ_transduc_dom_A_sf"/>
</dbReference>
<evidence type="ECO:0000256" key="17">
    <source>
        <dbReference type="ARBA" id="ARBA00023065"/>
    </source>
</evidence>
<dbReference type="SMART" id="SM00831">
    <property type="entry name" value="Cation_ATPase_N"/>
    <property type="match status" value="1"/>
</dbReference>
<gene>
    <name evidence="21" type="ORF">LSH36_18g04036</name>
</gene>
<keyword evidence="14" id="KW-0112">Calmodulin-binding</keyword>
<dbReference type="GO" id="GO:0005516">
    <property type="term" value="F:calmodulin binding"/>
    <property type="evidence" value="ECO:0007669"/>
    <property type="project" value="UniProtKB-KW"/>
</dbReference>
<dbReference type="SFLD" id="SFLDG00002">
    <property type="entry name" value="C1.7:_P-type_atpase_like"/>
    <property type="match status" value="1"/>
</dbReference>
<evidence type="ECO:0000256" key="19">
    <source>
        <dbReference type="SAM" id="Phobius"/>
    </source>
</evidence>
<evidence type="ECO:0000256" key="5">
    <source>
        <dbReference type="ARBA" id="ARBA00022475"/>
    </source>
</evidence>
<dbReference type="InterPro" id="IPR001757">
    <property type="entry name" value="P_typ_ATPase"/>
</dbReference>
<evidence type="ECO:0000256" key="15">
    <source>
        <dbReference type="ARBA" id="ARBA00022967"/>
    </source>
</evidence>
<dbReference type="Gene3D" id="3.40.1110.10">
    <property type="entry name" value="Calcium-transporting ATPase, cytoplasmic domain N"/>
    <property type="match status" value="1"/>
</dbReference>
<evidence type="ECO:0000256" key="3">
    <source>
        <dbReference type="ARBA" id="ARBA00012790"/>
    </source>
</evidence>
<dbReference type="PANTHER" id="PTHR24093">
    <property type="entry name" value="CATION TRANSPORTING ATPASE"/>
    <property type="match status" value="1"/>
</dbReference>
<dbReference type="InterPro" id="IPR023214">
    <property type="entry name" value="HAD_sf"/>
</dbReference>
<evidence type="ECO:0000313" key="22">
    <source>
        <dbReference type="Proteomes" id="UP001208570"/>
    </source>
</evidence>
<evidence type="ECO:0000256" key="4">
    <source>
        <dbReference type="ARBA" id="ARBA00022448"/>
    </source>
</evidence>
<dbReference type="Pfam" id="PF00690">
    <property type="entry name" value="Cation_ATPase_N"/>
    <property type="match status" value="1"/>
</dbReference>
<dbReference type="Pfam" id="PF00122">
    <property type="entry name" value="E1-E2_ATPase"/>
    <property type="match status" value="1"/>
</dbReference>
<dbReference type="SUPFAM" id="SSF56784">
    <property type="entry name" value="HAD-like"/>
    <property type="match status" value="1"/>
</dbReference>
<evidence type="ECO:0000256" key="6">
    <source>
        <dbReference type="ARBA" id="ARBA00022553"/>
    </source>
</evidence>
<feature type="transmembrane region" description="Helical" evidence="19">
    <location>
        <begin position="348"/>
        <end position="371"/>
    </location>
</feature>
<dbReference type="AlphaFoldDB" id="A0AAD9NHB7"/>
<dbReference type="CDD" id="cd02081">
    <property type="entry name" value="P-type_ATPase_Ca_PMCA-like"/>
    <property type="match status" value="1"/>
</dbReference>
<dbReference type="InterPro" id="IPR006408">
    <property type="entry name" value="P-type_ATPase_IIB"/>
</dbReference>
<keyword evidence="12" id="KW-0067">ATP-binding</keyword>
<keyword evidence="4" id="KW-0813">Transport</keyword>
<dbReference type="InterPro" id="IPR018303">
    <property type="entry name" value="ATPase_P-typ_P_site"/>
</dbReference>
<feature type="non-terminal residue" evidence="21">
    <location>
        <position position="1216"/>
    </location>
</feature>
<evidence type="ECO:0000259" key="20">
    <source>
        <dbReference type="SMART" id="SM00831"/>
    </source>
</evidence>
<evidence type="ECO:0000256" key="2">
    <source>
        <dbReference type="ARBA" id="ARBA00006124"/>
    </source>
</evidence>
<dbReference type="InterPro" id="IPR036412">
    <property type="entry name" value="HAD-like_sf"/>
</dbReference>
<dbReference type="SUPFAM" id="SSF81653">
    <property type="entry name" value="Calcium ATPase, transduction domain A"/>
    <property type="match status" value="1"/>
</dbReference>
<dbReference type="Pfam" id="PF13246">
    <property type="entry name" value="Cation_ATPase"/>
    <property type="match status" value="1"/>
</dbReference>
<dbReference type="GO" id="GO:0016887">
    <property type="term" value="F:ATP hydrolysis activity"/>
    <property type="evidence" value="ECO:0007669"/>
    <property type="project" value="InterPro"/>
</dbReference>
<accession>A0AAD9NHB7</accession>
<dbReference type="GO" id="GO:0005388">
    <property type="term" value="F:P-type calcium transporter activity"/>
    <property type="evidence" value="ECO:0007669"/>
    <property type="project" value="UniProtKB-EC"/>
</dbReference>
<dbReference type="PRINTS" id="PR00119">
    <property type="entry name" value="CATATPASE"/>
</dbReference>
<evidence type="ECO:0000256" key="1">
    <source>
        <dbReference type="ARBA" id="ARBA00004651"/>
    </source>
</evidence>
<keyword evidence="9" id="KW-0479">Metal-binding</keyword>
<name>A0AAD9NHB7_9ANNE</name>
<feature type="transmembrane region" description="Helical" evidence="19">
    <location>
        <begin position="391"/>
        <end position="420"/>
    </location>
</feature>
<dbReference type="PANTHER" id="PTHR24093:SF369">
    <property type="entry name" value="CALCIUM-TRANSPORTING ATPASE"/>
    <property type="match status" value="1"/>
</dbReference>
<evidence type="ECO:0000256" key="12">
    <source>
        <dbReference type="ARBA" id="ARBA00022840"/>
    </source>
</evidence>
<dbReference type="EMBL" id="JAODUP010000018">
    <property type="protein sequence ID" value="KAK2168296.1"/>
    <property type="molecule type" value="Genomic_DNA"/>
</dbReference>
<dbReference type="GO" id="GO:0051480">
    <property type="term" value="P:regulation of cytosolic calcium ion concentration"/>
    <property type="evidence" value="ECO:0007669"/>
    <property type="project" value="TreeGrafter"/>
</dbReference>
<comment type="similarity">
    <text evidence="2">Belongs to the cation transport ATPase (P-type) (TC 3.A.3) family. Type IIB subfamily.</text>
</comment>